<dbReference type="PRINTS" id="PR00463">
    <property type="entry name" value="EP450I"/>
</dbReference>
<dbReference type="STRING" id="37546.A0A1B0GG60"/>
<feature type="transmembrane region" description="Helical" evidence="9">
    <location>
        <begin position="6"/>
        <end position="21"/>
    </location>
</feature>
<keyword evidence="3 8" id="KW-0349">Heme</keyword>
<dbReference type="EMBL" id="CCAG010002258">
    <property type="status" value="NOT_ANNOTATED_CDS"/>
    <property type="molecule type" value="Genomic_DNA"/>
</dbReference>
<organism evidence="10 11">
    <name type="scientific">Glossina morsitans morsitans</name>
    <name type="common">Savannah tsetse fly</name>
    <dbReference type="NCBI Taxonomy" id="37546"/>
    <lineage>
        <taxon>Eukaryota</taxon>
        <taxon>Metazoa</taxon>
        <taxon>Ecdysozoa</taxon>
        <taxon>Arthropoda</taxon>
        <taxon>Hexapoda</taxon>
        <taxon>Insecta</taxon>
        <taxon>Pterygota</taxon>
        <taxon>Neoptera</taxon>
        <taxon>Endopterygota</taxon>
        <taxon>Diptera</taxon>
        <taxon>Brachycera</taxon>
        <taxon>Muscomorpha</taxon>
        <taxon>Hippoboscoidea</taxon>
        <taxon>Glossinidae</taxon>
        <taxon>Glossina</taxon>
    </lineage>
</organism>
<keyword evidence="11" id="KW-1185">Reference proteome</keyword>
<keyword evidence="5" id="KW-0560">Oxidoreductase</keyword>
<evidence type="ECO:0000313" key="10">
    <source>
        <dbReference type="EnsemblMetazoa" id="GMOY012351-PA"/>
    </source>
</evidence>
<name>A0A1B0GG60_GLOMM</name>
<dbReference type="EnsemblMetazoa" id="GMOY012351-RA">
    <property type="protein sequence ID" value="GMOY012351-PA"/>
    <property type="gene ID" value="GMOY012351"/>
</dbReference>
<keyword evidence="9" id="KW-1133">Transmembrane helix</keyword>
<dbReference type="PANTHER" id="PTHR24291">
    <property type="entry name" value="CYTOCHROME P450 FAMILY 4"/>
    <property type="match status" value="1"/>
</dbReference>
<evidence type="ECO:0000256" key="5">
    <source>
        <dbReference type="ARBA" id="ARBA00023002"/>
    </source>
</evidence>
<evidence type="ECO:0000256" key="7">
    <source>
        <dbReference type="ARBA" id="ARBA00023033"/>
    </source>
</evidence>
<protein>
    <recommendedName>
        <fullName evidence="12">Cytochrome P450</fullName>
    </recommendedName>
</protein>
<dbReference type="SUPFAM" id="SSF48264">
    <property type="entry name" value="Cytochrome P450"/>
    <property type="match status" value="1"/>
</dbReference>
<evidence type="ECO:0000256" key="9">
    <source>
        <dbReference type="SAM" id="Phobius"/>
    </source>
</evidence>
<comment type="cofactor">
    <cofactor evidence="1 8">
        <name>heme</name>
        <dbReference type="ChEBI" id="CHEBI:30413"/>
    </cofactor>
</comment>
<dbReference type="GO" id="GO:0020037">
    <property type="term" value="F:heme binding"/>
    <property type="evidence" value="ECO:0007669"/>
    <property type="project" value="InterPro"/>
</dbReference>
<keyword evidence="4 8" id="KW-0479">Metal-binding</keyword>
<dbReference type="PANTHER" id="PTHR24291:SF50">
    <property type="entry name" value="BIFUNCTIONAL ALBAFLAVENONE MONOOXYGENASE_TERPENE SYNTHASE"/>
    <property type="match status" value="1"/>
</dbReference>
<evidence type="ECO:0008006" key="12">
    <source>
        <dbReference type="Google" id="ProtNLM"/>
    </source>
</evidence>
<accession>A0A1B0GG60</accession>
<dbReference type="PRINTS" id="PR00385">
    <property type="entry name" value="P450"/>
</dbReference>
<dbReference type="GO" id="GO:0005506">
    <property type="term" value="F:iron ion binding"/>
    <property type="evidence" value="ECO:0007669"/>
    <property type="project" value="InterPro"/>
</dbReference>
<dbReference type="GO" id="GO:0004497">
    <property type="term" value="F:monooxygenase activity"/>
    <property type="evidence" value="ECO:0007669"/>
    <property type="project" value="UniProtKB-KW"/>
</dbReference>
<keyword evidence="9" id="KW-0472">Membrane</keyword>
<dbReference type="Gene3D" id="1.10.630.10">
    <property type="entry name" value="Cytochrome P450"/>
    <property type="match status" value="1"/>
</dbReference>
<evidence type="ECO:0000256" key="3">
    <source>
        <dbReference type="ARBA" id="ARBA00022617"/>
    </source>
</evidence>
<keyword evidence="7" id="KW-0503">Monooxygenase</keyword>
<evidence type="ECO:0000256" key="2">
    <source>
        <dbReference type="ARBA" id="ARBA00010617"/>
    </source>
</evidence>
<reference evidence="10" key="1">
    <citation type="submission" date="2020-05" db="UniProtKB">
        <authorList>
            <consortium name="EnsemblMetazoa"/>
        </authorList>
    </citation>
    <scope>IDENTIFICATION</scope>
    <source>
        <strain evidence="10">Yale</strain>
    </source>
</reference>
<dbReference type="VEuPathDB" id="VectorBase:GMOY012351"/>
<keyword evidence="9" id="KW-0812">Transmembrane</keyword>
<dbReference type="InterPro" id="IPR050196">
    <property type="entry name" value="Cytochrome_P450_Monoox"/>
</dbReference>
<dbReference type="InterPro" id="IPR001128">
    <property type="entry name" value="Cyt_P450"/>
</dbReference>
<evidence type="ECO:0000256" key="4">
    <source>
        <dbReference type="ARBA" id="ARBA00022723"/>
    </source>
</evidence>
<dbReference type="InterPro" id="IPR036396">
    <property type="entry name" value="Cyt_P450_sf"/>
</dbReference>
<evidence type="ECO:0000256" key="1">
    <source>
        <dbReference type="ARBA" id="ARBA00001971"/>
    </source>
</evidence>
<proteinExistence type="inferred from homology"/>
<evidence type="ECO:0000256" key="6">
    <source>
        <dbReference type="ARBA" id="ARBA00023004"/>
    </source>
</evidence>
<dbReference type="Proteomes" id="UP000092444">
    <property type="component" value="Unassembled WGS sequence"/>
</dbReference>
<dbReference type="AlphaFoldDB" id="A0A1B0GG60"/>
<dbReference type="GO" id="GO:0016705">
    <property type="term" value="F:oxidoreductase activity, acting on paired donors, with incorporation or reduction of molecular oxygen"/>
    <property type="evidence" value="ECO:0007669"/>
    <property type="project" value="InterPro"/>
</dbReference>
<dbReference type="InterPro" id="IPR002401">
    <property type="entry name" value="Cyt_P450_E_grp-I"/>
</dbReference>
<feature type="binding site" description="axial binding residue" evidence="8">
    <location>
        <position position="467"/>
    </location>
    <ligand>
        <name>heme</name>
        <dbReference type="ChEBI" id="CHEBI:30413"/>
    </ligand>
    <ligandPart>
        <name>Fe</name>
        <dbReference type="ChEBI" id="CHEBI:18248"/>
    </ligandPart>
</feature>
<keyword evidence="6 8" id="KW-0408">Iron</keyword>
<comment type="similarity">
    <text evidence="2">Belongs to the cytochrome P450 family.</text>
</comment>
<evidence type="ECO:0000313" key="11">
    <source>
        <dbReference type="Proteomes" id="UP000092444"/>
    </source>
</evidence>
<evidence type="ECO:0000256" key="8">
    <source>
        <dbReference type="PIRSR" id="PIRSR602401-1"/>
    </source>
</evidence>
<dbReference type="Pfam" id="PF00067">
    <property type="entry name" value="p450"/>
    <property type="match status" value="1"/>
</dbReference>
<sequence>MQSLSLYFTLITLLWIYWLWTRRKFYSLYPFIGMAHHLIRREEVLAKLSVYNQMYGPVWCSWVGPYPFVVISDPVIAQEVLLSPNCVNKCFIYNGLDYTVGSSLFSLKGIHQKPRWSVHRKIFNPAFNHKILLSFIPLFNEEVDALVLTLDKYAGKGPVDLMQNIQTYTLCLATRTTMGGVSIDRDQFEKTLVQSYQSALEHTADVVFSPWLKCEFLQRMRGKQKKYSRAKMDINRFVRKRLRVNLRIALTSTCFKLVNAQLSTDDSGERSPDNSLFIDIAIENFKCDRFTRTSVDNECGAIVFGVRNASSTSSIANFLVFISYTQAFETTANSIVYTLMLLAMFPNCQEKVYEELLSEFPEMGNLNITYNNTQNLIYMDMVLNETMRVLAPVPLVARETMNDIKLSNGVTLPSGVQIAIDIFNMHRRKDIWGPEADTFNPDNFLSANMQNKHSYAFIPFTKGLRYCIGWKYALLSTKITLAKLLRNYKFTTDFKFENLKFVEDITLKLQQLPLFTIERRNE</sequence>